<feature type="compositionally biased region" description="Polar residues" evidence="1">
    <location>
        <begin position="133"/>
        <end position="143"/>
    </location>
</feature>
<accession>A0A4Y2DCQ8</accession>
<comment type="caution">
    <text evidence="2">The sequence shown here is derived from an EMBL/GenBank/DDBJ whole genome shotgun (WGS) entry which is preliminary data.</text>
</comment>
<feature type="region of interest" description="Disordered" evidence="1">
    <location>
        <begin position="123"/>
        <end position="152"/>
    </location>
</feature>
<evidence type="ECO:0000256" key="1">
    <source>
        <dbReference type="SAM" id="MobiDB-lite"/>
    </source>
</evidence>
<protein>
    <submittedName>
        <fullName evidence="2">Uncharacterized protein</fullName>
    </submittedName>
</protein>
<evidence type="ECO:0000313" key="2">
    <source>
        <dbReference type="EMBL" id="GBM14582.1"/>
    </source>
</evidence>
<proteinExistence type="predicted"/>
<reference evidence="2 3" key="1">
    <citation type="journal article" date="2019" name="Sci. Rep.">
        <title>Orb-weaving spider Araneus ventricosus genome elucidates the spidroin gene catalogue.</title>
        <authorList>
            <person name="Kono N."/>
            <person name="Nakamura H."/>
            <person name="Ohtoshi R."/>
            <person name="Moran D.A.P."/>
            <person name="Shinohara A."/>
            <person name="Yoshida Y."/>
            <person name="Fujiwara M."/>
            <person name="Mori M."/>
            <person name="Tomita M."/>
            <person name="Arakawa K."/>
        </authorList>
    </citation>
    <scope>NUCLEOTIDE SEQUENCE [LARGE SCALE GENOMIC DNA]</scope>
</reference>
<gene>
    <name evidence="2" type="ORF">AVEN_34990_1</name>
</gene>
<organism evidence="2 3">
    <name type="scientific">Araneus ventricosus</name>
    <name type="common">Orbweaver spider</name>
    <name type="synonym">Epeira ventricosa</name>
    <dbReference type="NCBI Taxonomy" id="182803"/>
    <lineage>
        <taxon>Eukaryota</taxon>
        <taxon>Metazoa</taxon>
        <taxon>Ecdysozoa</taxon>
        <taxon>Arthropoda</taxon>
        <taxon>Chelicerata</taxon>
        <taxon>Arachnida</taxon>
        <taxon>Araneae</taxon>
        <taxon>Araneomorphae</taxon>
        <taxon>Entelegynae</taxon>
        <taxon>Araneoidea</taxon>
        <taxon>Araneidae</taxon>
        <taxon>Araneus</taxon>
    </lineage>
</organism>
<name>A0A4Y2DCQ8_ARAVE</name>
<dbReference type="AlphaFoldDB" id="A0A4Y2DCQ8"/>
<keyword evidence="3" id="KW-1185">Reference proteome</keyword>
<dbReference type="EMBL" id="BGPR01000345">
    <property type="protein sequence ID" value="GBM14582.1"/>
    <property type="molecule type" value="Genomic_DNA"/>
</dbReference>
<sequence length="152" mass="17201">MQLQTEDLLFKVKTVTHPLASDAKEHTRRKHLNSQKAESLATEIIERKMDENDFRQVKALDISDPLNVDSEMRTKMNAYDKNTESNEIICEAMYTSESGTNENVGSSDRSSVAAENFNLSNEIHGPESLPNYGESSHSTITDVNQRKRINIK</sequence>
<evidence type="ECO:0000313" key="3">
    <source>
        <dbReference type="Proteomes" id="UP000499080"/>
    </source>
</evidence>
<dbReference type="Proteomes" id="UP000499080">
    <property type="component" value="Unassembled WGS sequence"/>
</dbReference>